<dbReference type="PROSITE" id="PS51383">
    <property type="entry name" value="YJEF_C_3"/>
    <property type="match status" value="1"/>
</dbReference>
<evidence type="ECO:0000256" key="12">
    <source>
        <dbReference type="ARBA" id="ARBA00030455"/>
    </source>
</evidence>
<evidence type="ECO:0000256" key="5">
    <source>
        <dbReference type="ARBA" id="ARBA00013143"/>
    </source>
</evidence>
<dbReference type="InterPro" id="IPR002912">
    <property type="entry name" value="ACT_dom"/>
</dbReference>
<dbReference type="Pfam" id="PF00389">
    <property type="entry name" value="2-Hacid_dh"/>
    <property type="match status" value="1"/>
</dbReference>
<dbReference type="GO" id="GO:0047545">
    <property type="term" value="F:(S)-2-hydroxyglutarate dehydrogenase activity"/>
    <property type="evidence" value="ECO:0007669"/>
    <property type="project" value="UniProtKB-ARBA"/>
</dbReference>
<dbReference type="Pfam" id="PF02826">
    <property type="entry name" value="2-Hacid_dh_C"/>
    <property type="match status" value="1"/>
</dbReference>
<dbReference type="SUPFAM" id="SSF51735">
    <property type="entry name" value="NAD(P)-binding Rossmann-fold domains"/>
    <property type="match status" value="1"/>
</dbReference>
<evidence type="ECO:0000256" key="14">
    <source>
        <dbReference type="ARBA" id="ARBA00048126"/>
    </source>
</evidence>
<dbReference type="NCBIfam" id="NF008759">
    <property type="entry name" value="PRK11790.1"/>
    <property type="match status" value="1"/>
</dbReference>
<dbReference type="Gene3D" id="3.40.50.720">
    <property type="entry name" value="NAD(P)-binding Rossmann-like Domain"/>
    <property type="match status" value="2"/>
</dbReference>
<sequence>MDIQREYNMKNTSYPKTKIKILLLENISESAIKEFTNSGYVEVKTFKGALEEEELIKQLKDVHLLGIRSKTTVTRKVLEKAEKLLGIGCFCIGVNQVDLKAATEKGVAVFNAPYSNTRSVAELVMGLMIMLIRKVPDKNKAAHEGIWLKDAKGCFEMRGKTLGIIGYGNIGSQVSVLAEGFGMKVVFYDVERKLPVGNSQAVSKLSDVLKQADIVTLHVPSDKTTRNLINATTLAQMKKGALLLNYSRGDVVDLAALKKALDKGHIAGTAIDVFPEEPEKNGAAFHSELQNVSNVMLTPHIGGSTEEAQFNIGIDVAVKMVNYLENGSSYGSHTVPSLNLSPQANTHRILHIHRNIPGVLGEINTKLSSHNINIVGQYLKTNEQIGYVVLDIESKLSKEALSLLKEVKGSIKRKPSGHKGTFGHALIVAGSTEKTGAAILSSTAALKSGCGLLTAAVPSSAVTPLMCRLPEAMVLLRDIDLAISSVDISKYDAIGFGPGVGVTKESAALLFHILYQHQQPLVIDADGITLLAQNKGWFELLKPNIILTPHVGEFDRLTKKHTSHTSRFETQLAFSKKHKVTILLKGPQTTITTADGKVFKNTTGNNGMATAGSGDVLTGIITSLCAQGYAAVEAACLGAYLHGYAGDVAAAKFSKT</sequence>
<dbReference type="InterPro" id="IPR029752">
    <property type="entry name" value="D-isomer_DH_CS1"/>
</dbReference>
<dbReference type="UniPathway" id="UPA00135">
    <property type="reaction ID" value="UER00196"/>
</dbReference>
<dbReference type="InterPro" id="IPR050857">
    <property type="entry name" value="D-2-hydroxyacid_DH"/>
</dbReference>
<evidence type="ECO:0000256" key="9">
    <source>
        <dbReference type="ARBA" id="ARBA00023027"/>
    </source>
</evidence>
<dbReference type="Gene3D" id="3.30.70.260">
    <property type="match status" value="1"/>
</dbReference>
<evidence type="ECO:0000256" key="15">
    <source>
        <dbReference type="ARBA" id="ARBA00048731"/>
    </source>
</evidence>
<dbReference type="SUPFAM" id="SSF52283">
    <property type="entry name" value="Formate/glycerate dehydrogenase catalytic domain-like"/>
    <property type="match status" value="1"/>
</dbReference>
<dbReference type="EC" id="1.1.1.399" evidence="4"/>
<evidence type="ECO:0000256" key="13">
    <source>
        <dbReference type="ARBA" id="ARBA00047472"/>
    </source>
</evidence>
<comment type="function">
    <text evidence="1">Catalyzes the reversible oxidation of 3-phospho-D-glycerate to 3-phosphonooxypyruvate, the first step of the phosphorylated L-serine biosynthesis pathway. Also catalyzes the reversible oxidation of 2-hydroxyglutarate to 2-oxoglutarate.</text>
</comment>
<organism evidence="18">
    <name type="scientific">Darwinula stevensoni</name>
    <dbReference type="NCBI Taxonomy" id="69355"/>
    <lineage>
        <taxon>Eukaryota</taxon>
        <taxon>Metazoa</taxon>
        <taxon>Ecdysozoa</taxon>
        <taxon>Arthropoda</taxon>
        <taxon>Crustacea</taxon>
        <taxon>Oligostraca</taxon>
        <taxon>Ostracoda</taxon>
        <taxon>Podocopa</taxon>
        <taxon>Podocopida</taxon>
        <taxon>Darwinulocopina</taxon>
        <taxon>Darwinuloidea</taxon>
        <taxon>Darwinulidae</taxon>
        <taxon>Darwinula</taxon>
    </lineage>
</organism>
<dbReference type="InterPro" id="IPR029753">
    <property type="entry name" value="D-isomer_DH_CS"/>
</dbReference>
<dbReference type="Pfam" id="PF01256">
    <property type="entry name" value="Carb_kinase"/>
    <property type="match status" value="1"/>
</dbReference>
<evidence type="ECO:0000313" key="19">
    <source>
        <dbReference type="Proteomes" id="UP000677054"/>
    </source>
</evidence>
<feature type="non-terminal residue" evidence="18">
    <location>
        <position position="656"/>
    </location>
</feature>
<dbReference type="Pfam" id="PF22629">
    <property type="entry name" value="ACT_AHAS_ss"/>
    <property type="match status" value="1"/>
</dbReference>
<keyword evidence="19" id="KW-1185">Reference proteome</keyword>
<keyword evidence="7" id="KW-0028">Amino-acid biosynthesis</keyword>
<dbReference type="PROSITE" id="PS00671">
    <property type="entry name" value="D_2_HYDROXYACID_DH_3"/>
    <property type="match status" value="1"/>
</dbReference>
<dbReference type="FunFam" id="3.40.50.720:FF:000041">
    <property type="entry name" value="D-3-phosphoglycerate dehydrogenase"/>
    <property type="match status" value="1"/>
</dbReference>
<dbReference type="EC" id="1.1.1.95" evidence="5"/>
<dbReference type="PROSITE" id="PS51671">
    <property type="entry name" value="ACT"/>
    <property type="match status" value="1"/>
</dbReference>
<dbReference type="OrthoDB" id="1621027at2759"/>
<evidence type="ECO:0000256" key="6">
    <source>
        <dbReference type="ARBA" id="ARBA00013249"/>
    </source>
</evidence>
<dbReference type="EMBL" id="CAJPEV010010257">
    <property type="protein sequence ID" value="CAG0905940.1"/>
    <property type="molecule type" value="Genomic_DNA"/>
</dbReference>
<dbReference type="InterPro" id="IPR029056">
    <property type="entry name" value="Ribokinase-like"/>
</dbReference>
<gene>
    <name evidence="18" type="ORF">DSTB1V02_LOCUS14276</name>
</gene>
<dbReference type="CDD" id="cd12176">
    <property type="entry name" value="PGDH_3"/>
    <property type="match status" value="1"/>
</dbReference>
<evidence type="ECO:0000256" key="1">
    <source>
        <dbReference type="ARBA" id="ARBA00003800"/>
    </source>
</evidence>
<evidence type="ECO:0000256" key="7">
    <source>
        <dbReference type="ARBA" id="ARBA00022605"/>
    </source>
</evidence>
<keyword evidence="9" id="KW-0520">NAD</keyword>
<feature type="domain" description="YjeF C-terminal" evidence="16">
    <location>
        <begin position="403"/>
        <end position="656"/>
    </location>
</feature>
<dbReference type="SUPFAM" id="SSF53613">
    <property type="entry name" value="Ribokinase-like"/>
    <property type="match status" value="1"/>
</dbReference>
<dbReference type="AlphaFoldDB" id="A0A7R9FU01"/>
<evidence type="ECO:0000256" key="3">
    <source>
        <dbReference type="ARBA" id="ARBA00005854"/>
    </source>
</evidence>
<dbReference type="PANTHER" id="PTHR42789">
    <property type="entry name" value="D-ISOMER SPECIFIC 2-HYDROXYACID DEHYDROGENASE FAMILY PROTEIN (AFU_ORTHOLOGUE AFUA_6G10090)"/>
    <property type="match status" value="1"/>
</dbReference>
<dbReference type="Proteomes" id="UP000677054">
    <property type="component" value="Unassembled WGS sequence"/>
</dbReference>
<dbReference type="CDD" id="cd01171">
    <property type="entry name" value="YXKO-related"/>
    <property type="match status" value="1"/>
</dbReference>
<dbReference type="EC" id="4.2.1.93" evidence="6"/>
<comment type="catalytic activity">
    <reaction evidence="15">
        <text>(2R)-3-phosphoglycerate + NAD(+) = 3-phosphooxypyruvate + NADH + H(+)</text>
        <dbReference type="Rhea" id="RHEA:12641"/>
        <dbReference type="ChEBI" id="CHEBI:15378"/>
        <dbReference type="ChEBI" id="CHEBI:18110"/>
        <dbReference type="ChEBI" id="CHEBI:57540"/>
        <dbReference type="ChEBI" id="CHEBI:57945"/>
        <dbReference type="ChEBI" id="CHEBI:58272"/>
        <dbReference type="EC" id="1.1.1.95"/>
    </reaction>
</comment>
<dbReference type="InterPro" id="IPR006140">
    <property type="entry name" value="D-isomer_DH_NAD-bd"/>
</dbReference>
<dbReference type="InterPro" id="IPR000631">
    <property type="entry name" value="CARKD"/>
</dbReference>
<comment type="catalytic activity">
    <reaction evidence="13">
        <text>(6S)-NADPHX + ATP = ADP + phosphate + NADPH + H(+)</text>
        <dbReference type="Rhea" id="RHEA:32231"/>
        <dbReference type="ChEBI" id="CHEBI:15378"/>
        <dbReference type="ChEBI" id="CHEBI:30616"/>
        <dbReference type="ChEBI" id="CHEBI:43474"/>
        <dbReference type="ChEBI" id="CHEBI:57783"/>
        <dbReference type="ChEBI" id="CHEBI:64076"/>
        <dbReference type="ChEBI" id="CHEBI:456216"/>
        <dbReference type="EC" id="4.2.1.93"/>
    </reaction>
</comment>
<dbReference type="PROSITE" id="PS01050">
    <property type="entry name" value="YJEF_C_2"/>
    <property type="match status" value="1"/>
</dbReference>
<evidence type="ECO:0000256" key="2">
    <source>
        <dbReference type="ARBA" id="ARBA00005216"/>
    </source>
</evidence>
<reference evidence="18" key="1">
    <citation type="submission" date="2020-11" db="EMBL/GenBank/DDBJ databases">
        <authorList>
            <person name="Tran Van P."/>
        </authorList>
    </citation>
    <scope>NUCLEOTIDE SEQUENCE</scope>
</reference>
<dbReference type="GO" id="GO:0051287">
    <property type="term" value="F:NAD binding"/>
    <property type="evidence" value="ECO:0007669"/>
    <property type="project" value="InterPro"/>
</dbReference>
<dbReference type="PROSITE" id="PS00670">
    <property type="entry name" value="D_2_HYDROXYACID_DH_2"/>
    <property type="match status" value="1"/>
</dbReference>
<evidence type="ECO:0000313" key="18">
    <source>
        <dbReference type="EMBL" id="CAD7254530.1"/>
    </source>
</evidence>
<protein>
    <recommendedName>
        <fullName evidence="12">2-oxoglutarate reductase</fullName>
        <ecNumber evidence="4">1.1.1.399</ecNumber>
        <ecNumber evidence="5">1.1.1.95</ecNumber>
        <ecNumber evidence="6">4.2.1.93</ecNumber>
    </recommendedName>
    <alternativeName>
        <fullName evidence="11">NAD(P)HX dehydratase</fullName>
    </alternativeName>
</protein>
<evidence type="ECO:0000256" key="11">
    <source>
        <dbReference type="ARBA" id="ARBA00029804"/>
    </source>
</evidence>
<dbReference type="NCBIfam" id="TIGR00196">
    <property type="entry name" value="yjeF_cterm"/>
    <property type="match status" value="1"/>
</dbReference>
<name>A0A7R9FU01_9CRUS</name>
<dbReference type="InterPro" id="IPR017953">
    <property type="entry name" value="Carbohydrate_kinase_pred_CS"/>
</dbReference>
<evidence type="ECO:0000256" key="8">
    <source>
        <dbReference type="ARBA" id="ARBA00023002"/>
    </source>
</evidence>
<evidence type="ECO:0000256" key="10">
    <source>
        <dbReference type="ARBA" id="ARBA00023299"/>
    </source>
</evidence>
<proteinExistence type="inferred from homology"/>
<evidence type="ECO:0000259" key="16">
    <source>
        <dbReference type="PROSITE" id="PS51383"/>
    </source>
</evidence>
<accession>A0A7R9FU01</accession>
<dbReference type="SUPFAM" id="SSF55021">
    <property type="entry name" value="ACT-like"/>
    <property type="match status" value="1"/>
</dbReference>
<dbReference type="InterPro" id="IPR006139">
    <property type="entry name" value="D-isomer_2_OHA_DH_cat_dom"/>
</dbReference>
<dbReference type="GO" id="GO:0006564">
    <property type="term" value="P:L-serine biosynthetic process"/>
    <property type="evidence" value="ECO:0007669"/>
    <property type="project" value="UniProtKB-KW"/>
</dbReference>
<dbReference type="Gene3D" id="3.40.1190.20">
    <property type="match status" value="1"/>
</dbReference>
<dbReference type="GO" id="GO:0004617">
    <property type="term" value="F:phosphoglycerate dehydrogenase activity"/>
    <property type="evidence" value="ECO:0007669"/>
    <property type="project" value="UniProtKB-EC"/>
</dbReference>
<dbReference type="InterPro" id="IPR054480">
    <property type="entry name" value="AHAS_small-like_ACT"/>
</dbReference>
<dbReference type="GO" id="GO:0047453">
    <property type="term" value="F:ATP-dependent NAD(P)H-hydrate dehydratase activity"/>
    <property type="evidence" value="ECO:0007669"/>
    <property type="project" value="UniProtKB-EC"/>
</dbReference>
<evidence type="ECO:0000256" key="4">
    <source>
        <dbReference type="ARBA" id="ARBA00013001"/>
    </source>
</evidence>
<comment type="pathway">
    <text evidence="2">Amino-acid biosynthesis; L-serine biosynthesis; L-serine from 3-phospho-D-glycerate: step 1/3.</text>
</comment>
<dbReference type="HAMAP" id="MF_01965">
    <property type="entry name" value="NADHX_dehydratase"/>
    <property type="match status" value="1"/>
</dbReference>
<feature type="domain" description="ACT" evidence="17">
    <location>
        <begin position="348"/>
        <end position="418"/>
    </location>
</feature>
<dbReference type="CDD" id="cd04901">
    <property type="entry name" value="ACT_3PGDH"/>
    <property type="match status" value="1"/>
</dbReference>
<comment type="similarity">
    <text evidence="3">Belongs to the D-isomer specific 2-hydroxyacid dehydrogenase family.</text>
</comment>
<dbReference type="PANTHER" id="PTHR42789:SF1">
    <property type="entry name" value="D-ISOMER SPECIFIC 2-HYDROXYACID DEHYDROGENASE FAMILY PROTEIN (AFU_ORTHOLOGUE AFUA_6G10090)"/>
    <property type="match status" value="1"/>
</dbReference>
<dbReference type="PROSITE" id="PS00065">
    <property type="entry name" value="D_2_HYDROXYACID_DH_1"/>
    <property type="match status" value="1"/>
</dbReference>
<evidence type="ECO:0000259" key="17">
    <source>
        <dbReference type="PROSITE" id="PS51671"/>
    </source>
</evidence>
<dbReference type="InterPro" id="IPR045865">
    <property type="entry name" value="ACT-like_dom_sf"/>
</dbReference>
<keyword evidence="10" id="KW-0718">Serine biosynthesis</keyword>
<dbReference type="EMBL" id="LR909775">
    <property type="protein sequence ID" value="CAD7254530.1"/>
    <property type="molecule type" value="Genomic_DNA"/>
</dbReference>
<dbReference type="InterPro" id="IPR036291">
    <property type="entry name" value="NAD(P)-bd_dom_sf"/>
</dbReference>
<keyword evidence="8" id="KW-0560">Oxidoreductase</keyword>
<comment type="catalytic activity">
    <reaction evidence="14">
        <text>(R)-2-hydroxyglutarate + NAD(+) = 2-oxoglutarate + NADH + H(+)</text>
        <dbReference type="Rhea" id="RHEA:49612"/>
        <dbReference type="ChEBI" id="CHEBI:15378"/>
        <dbReference type="ChEBI" id="CHEBI:15801"/>
        <dbReference type="ChEBI" id="CHEBI:16810"/>
        <dbReference type="ChEBI" id="CHEBI:57540"/>
        <dbReference type="ChEBI" id="CHEBI:57945"/>
        <dbReference type="EC" id="1.1.1.399"/>
    </reaction>
</comment>